<dbReference type="EMBL" id="MF996376">
    <property type="protein sequence ID" value="ATN93851.1"/>
    <property type="molecule type" value="Genomic_DNA"/>
</dbReference>
<organism evidence="2 3">
    <name type="scientific">Escherichia phage SRT8</name>
    <dbReference type="NCBI Taxonomy" id="2496545"/>
    <lineage>
        <taxon>Viruses</taxon>
        <taxon>Duplodnaviria</taxon>
        <taxon>Heunggongvirae</taxon>
        <taxon>Uroviricota</taxon>
        <taxon>Caudoviricetes</taxon>
        <taxon>Drexlerviridae</taxon>
        <taxon>Tunavirinae</taxon>
        <taxon>Sertoctavirus</taxon>
        <taxon>Sertoctavirus SRT8</taxon>
    </lineage>
</organism>
<keyword evidence="1" id="KW-1133">Transmembrane helix</keyword>
<keyword evidence="3" id="KW-1185">Reference proteome</keyword>
<evidence type="ECO:0000313" key="3">
    <source>
        <dbReference type="Proteomes" id="UP000228763"/>
    </source>
</evidence>
<dbReference type="GeneID" id="40091938"/>
<dbReference type="Proteomes" id="UP000228763">
    <property type="component" value="Segment"/>
</dbReference>
<reference evidence="2 3" key="1">
    <citation type="submission" date="2017-09" db="EMBL/GenBank/DDBJ databases">
        <title>Complete genome sequence analysis of the novel Escherichia coli phage SRT8.</title>
        <authorList>
            <person name="Fan X."/>
            <person name="Zhao K."/>
            <person name="Song S."/>
            <person name="Zhao Z."/>
        </authorList>
    </citation>
    <scope>NUCLEOTIDE SEQUENCE [LARGE SCALE GENOMIC DNA]</scope>
</reference>
<dbReference type="RefSeq" id="YP_009615476.1">
    <property type="nucleotide sequence ID" value="NC_042043.1"/>
</dbReference>
<evidence type="ECO:0000256" key="1">
    <source>
        <dbReference type="SAM" id="Phobius"/>
    </source>
</evidence>
<protein>
    <submittedName>
        <fullName evidence="2">Holin protein</fullName>
    </submittedName>
</protein>
<proteinExistence type="predicted"/>
<accession>A0A2D1GPI9</accession>
<evidence type="ECO:0000313" key="2">
    <source>
        <dbReference type="EMBL" id="ATN93851.1"/>
    </source>
</evidence>
<keyword evidence="1" id="KW-0472">Membrane</keyword>
<dbReference type="KEGG" id="vg:40091938"/>
<sequence>MKDFIHAATSGTGGAAITSAATGQLVIAGLTFVCFLGFGVWGAYWKYRDSKAIRAAIDAGDLKTAINIRNK</sequence>
<name>A0A2D1GPI9_9CAUD</name>
<keyword evidence="1" id="KW-0812">Transmembrane</keyword>
<feature type="transmembrane region" description="Helical" evidence="1">
    <location>
        <begin position="25"/>
        <end position="44"/>
    </location>
</feature>